<comment type="caution">
    <text evidence="2">The sequence shown here is derived from an EMBL/GenBank/DDBJ whole genome shotgun (WGS) entry which is preliminary data.</text>
</comment>
<dbReference type="Proteomes" id="UP001250538">
    <property type="component" value="Unassembled WGS sequence"/>
</dbReference>
<gene>
    <name evidence="2" type="ORF">RQP50_27725</name>
</gene>
<organism evidence="2 3">
    <name type="scientific">Paenibacillus suaedae</name>
    <dbReference type="NCBI Taxonomy" id="3077233"/>
    <lineage>
        <taxon>Bacteria</taxon>
        <taxon>Bacillati</taxon>
        <taxon>Bacillota</taxon>
        <taxon>Bacilli</taxon>
        <taxon>Bacillales</taxon>
        <taxon>Paenibacillaceae</taxon>
        <taxon>Paenibacillus</taxon>
    </lineage>
</organism>
<keyword evidence="3" id="KW-1185">Reference proteome</keyword>
<dbReference type="RefSeq" id="WP_315747383.1">
    <property type="nucleotide sequence ID" value="NZ_JAVYAA010000010.1"/>
</dbReference>
<name>A0AAJ2N7X2_9BACL</name>
<dbReference type="AlphaFoldDB" id="A0AAJ2N7X2"/>
<evidence type="ECO:0000313" key="3">
    <source>
        <dbReference type="Proteomes" id="UP001250538"/>
    </source>
</evidence>
<reference evidence="3" key="1">
    <citation type="submission" date="2023-09" db="EMBL/GenBank/DDBJ databases">
        <title>Paenibacillus sp. chi10 Genome sequencing and assembly.</title>
        <authorList>
            <person name="Kim I."/>
        </authorList>
    </citation>
    <scope>NUCLEOTIDE SEQUENCE [LARGE SCALE GENOMIC DNA]</scope>
    <source>
        <strain evidence="3">chi10</strain>
    </source>
</reference>
<evidence type="ECO:0000259" key="1">
    <source>
        <dbReference type="Pfam" id="PF06114"/>
    </source>
</evidence>
<accession>A0AAJ2N7X2</accession>
<dbReference type="Pfam" id="PF06114">
    <property type="entry name" value="Peptidase_M78"/>
    <property type="match status" value="1"/>
</dbReference>
<feature type="domain" description="IrrE N-terminal-like" evidence="1">
    <location>
        <begin position="36"/>
        <end position="151"/>
    </location>
</feature>
<evidence type="ECO:0000313" key="2">
    <source>
        <dbReference type="EMBL" id="MDT8980025.1"/>
    </source>
</evidence>
<protein>
    <submittedName>
        <fullName evidence="2">ImmA/IrrE family metallo-endopeptidase</fullName>
    </submittedName>
</protein>
<sequence length="183" mass="21398">MIEHYQMTRIEEFTEKLYEKINISNTYHLTIEEIANRLNIWIYYTPMRSKALEVRPGMYSMNIDSRLPPREQWIEFLHELCHLLRHAGNQTIMPEQFTQAQEAEADAFTMYAAMPISMIRVMTLPERCCDAAASLADEFKVPIDMAHQRLEQIRRRVYAGRFFAAVSDQGNSSIVKEGVQLAY</sequence>
<dbReference type="InterPro" id="IPR010359">
    <property type="entry name" value="IrrE_HExxH"/>
</dbReference>
<dbReference type="Gene3D" id="1.10.10.2910">
    <property type="match status" value="1"/>
</dbReference>
<proteinExistence type="predicted"/>
<dbReference type="EMBL" id="JAVYAA010000010">
    <property type="protein sequence ID" value="MDT8980025.1"/>
    <property type="molecule type" value="Genomic_DNA"/>
</dbReference>